<name>A0AAU8J7X9_9CYAN</name>
<dbReference type="GO" id="GO:0008967">
    <property type="term" value="F:phosphoglycolate phosphatase activity"/>
    <property type="evidence" value="ECO:0007669"/>
    <property type="project" value="TreeGrafter"/>
</dbReference>
<dbReference type="RefSeq" id="WP_054466225.1">
    <property type="nucleotide sequence ID" value="NZ_CP159837.1"/>
</dbReference>
<dbReference type="EC" id="3.-.-.-" evidence="1"/>
<dbReference type="Pfam" id="PF00702">
    <property type="entry name" value="Hydrolase"/>
    <property type="match status" value="1"/>
</dbReference>
<dbReference type="SUPFAM" id="SSF56784">
    <property type="entry name" value="HAD-like"/>
    <property type="match status" value="1"/>
</dbReference>
<dbReference type="GO" id="GO:0005829">
    <property type="term" value="C:cytosol"/>
    <property type="evidence" value="ECO:0007669"/>
    <property type="project" value="TreeGrafter"/>
</dbReference>
<dbReference type="PANTHER" id="PTHR43434">
    <property type="entry name" value="PHOSPHOGLYCOLATE PHOSPHATASE"/>
    <property type="match status" value="1"/>
</dbReference>
<dbReference type="Gene3D" id="1.10.150.240">
    <property type="entry name" value="Putative phosphatase, domain 2"/>
    <property type="match status" value="1"/>
</dbReference>
<dbReference type="InterPro" id="IPR050155">
    <property type="entry name" value="HAD-like_hydrolase_sf"/>
</dbReference>
<dbReference type="EMBL" id="CP159837">
    <property type="protein sequence ID" value="XCM34814.1"/>
    <property type="molecule type" value="Genomic_DNA"/>
</dbReference>
<dbReference type="SFLD" id="SFLDG01129">
    <property type="entry name" value="C1.5:_HAD__Beta-PGM__Phosphata"/>
    <property type="match status" value="1"/>
</dbReference>
<reference evidence="1" key="1">
    <citation type="submission" date="2024-07" db="EMBL/GenBank/DDBJ databases">
        <authorList>
            <person name="Kim Y.J."/>
            <person name="Jeong J.Y."/>
        </authorList>
    </citation>
    <scope>NUCLEOTIDE SEQUENCE</scope>
    <source>
        <strain evidence="1">GIHE-MW2</strain>
    </source>
</reference>
<dbReference type="InterPro" id="IPR023198">
    <property type="entry name" value="PGP-like_dom2"/>
</dbReference>
<dbReference type="AlphaFoldDB" id="A0AAU8J7X9"/>
<gene>
    <name evidence="1" type="ORF">ABWT76_003454</name>
</gene>
<keyword evidence="1" id="KW-0378">Hydrolase</keyword>
<accession>A0AAU8J7X9</accession>
<protein>
    <submittedName>
        <fullName evidence="1">HAD family hydrolase</fullName>
        <ecNumber evidence="1">3.-.-.-</ecNumber>
    </submittedName>
</protein>
<evidence type="ECO:0000313" key="1">
    <source>
        <dbReference type="EMBL" id="XCM34814.1"/>
    </source>
</evidence>
<dbReference type="InterPro" id="IPR036412">
    <property type="entry name" value="HAD-like_sf"/>
</dbReference>
<dbReference type="Gene3D" id="3.40.50.1000">
    <property type="entry name" value="HAD superfamily/HAD-like"/>
    <property type="match status" value="1"/>
</dbReference>
<sequence>MKGYPAFDYQRQKWSSQQASGCKYTMTVFCDFDGPIVDVSERYYTTYQQGLKSIEAIAQSRGDRLDLFVLSQAQFWQMKRDRIPDAEIASQSGLTEPYIPLFLQQVKEIVNQPDLLEKDTLQPGVRWALALLHTRGYRLVLVTLRHQSQVKEILHNTGLAKLFTDIYGTRDRHAAYQNYAQLKTDLLAEAMAKYSQPDVSLCWMVGDTEADILAGQALKIPTIGLTCGIRSAWYLQQFHPDKIKTDLLSAVQSIIGCAELVSA</sequence>
<organism evidence="1">
    <name type="scientific">Planktothricoides raciborskii GIHE-MW2</name>
    <dbReference type="NCBI Taxonomy" id="2792601"/>
    <lineage>
        <taxon>Bacteria</taxon>
        <taxon>Bacillati</taxon>
        <taxon>Cyanobacteriota</taxon>
        <taxon>Cyanophyceae</taxon>
        <taxon>Oscillatoriophycideae</taxon>
        <taxon>Oscillatoriales</taxon>
        <taxon>Oscillatoriaceae</taxon>
        <taxon>Planktothricoides</taxon>
    </lineage>
</organism>
<dbReference type="PANTHER" id="PTHR43434:SF1">
    <property type="entry name" value="PHOSPHOGLYCOLATE PHOSPHATASE"/>
    <property type="match status" value="1"/>
</dbReference>
<proteinExistence type="predicted"/>
<dbReference type="SFLD" id="SFLDS00003">
    <property type="entry name" value="Haloacid_Dehalogenase"/>
    <property type="match status" value="1"/>
</dbReference>
<dbReference type="InterPro" id="IPR023214">
    <property type="entry name" value="HAD_sf"/>
</dbReference>
<dbReference type="GO" id="GO:0006281">
    <property type="term" value="P:DNA repair"/>
    <property type="evidence" value="ECO:0007669"/>
    <property type="project" value="TreeGrafter"/>
</dbReference>